<dbReference type="Pfam" id="PF00043">
    <property type="entry name" value="GST_C"/>
    <property type="match status" value="1"/>
</dbReference>
<evidence type="ECO:0000313" key="6">
    <source>
        <dbReference type="Proteomes" id="UP001158576"/>
    </source>
</evidence>
<keyword evidence="6" id="KW-1185">Reference proteome</keyword>
<dbReference type="SUPFAM" id="SSF52833">
    <property type="entry name" value="Thioredoxin-like"/>
    <property type="match status" value="1"/>
</dbReference>
<dbReference type="Pfam" id="PF02798">
    <property type="entry name" value="GST_N"/>
    <property type="match status" value="1"/>
</dbReference>
<dbReference type="InterPro" id="IPR036282">
    <property type="entry name" value="Glutathione-S-Trfase_C_sf"/>
</dbReference>
<dbReference type="SUPFAM" id="SSF47616">
    <property type="entry name" value="GST C-terminal domain-like"/>
    <property type="match status" value="1"/>
</dbReference>
<protein>
    <submittedName>
        <fullName evidence="5">Oidioi.mRNA.OKI2018_I69.chr2.g6683.t1.cds</fullName>
    </submittedName>
</protein>
<evidence type="ECO:0000256" key="1">
    <source>
        <dbReference type="ARBA" id="ARBA00011738"/>
    </source>
</evidence>
<dbReference type="SFLD" id="SFLDG01153">
    <property type="entry name" value="Main.4:_Theta-like"/>
    <property type="match status" value="1"/>
</dbReference>
<dbReference type="InterPro" id="IPR004046">
    <property type="entry name" value="GST_C"/>
</dbReference>
<feature type="domain" description="GST N-terminal" evidence="3">
    <location>
        <begin position="1"/>
        <end position="80"/>
    </location>
</feature>
<comment type="similarity">
    <text evidence="2">Belongs to the GST superfamily.</text>
</comment>
<evidence type="ECO:0000259" key="3">
    <source>
        <dbReference type="PROSITE" id="PS50404"/>
    </source>
</evidence>
<evidence type="ECO:0000259" key="4">
    <source>
        <dbReference type="PROSITE" id="PS50405"/>
    </source>
</evidence>
<dbReference type="SFLD" id="SFLDG00358">
    <property type="entry name" value="Main_(cytGST)"/>
    <property type="match status" value="1"/>
</dbReference>
<name>A0ABN7T642_OIKDI</name>
<dbReference type="Gene3D" id="3.40.30.10">
    <property type="entry name" value="Glutaredoxin"/>
    <property type="match status" value="1"/>
</dbReference>
<dbReference type="EMBL" id="OU015567">
    <property type="protein sequence ID" value="CAG5112468.1"/>
    <property type="molecule type" value="Genomic_DNA"/>
</dbReference>
<dbReference type="CDD" id="cd03045">
    <property type="entry name" value="GST_N_Delta_Epsilon"/>
    <property type="match status" value="1"/>
</dbReference>
<dbReference type="Gene3D" id="1.20.1050.10">
    <property type="match status" value="1"/>
</dbReference>
<dbReference type="PANTHER" id="PTHR43969">
    <property type="entry name" value="GLUTATHIONE S TRANSFERASE D10, ISOFORM A-RELATED"/>
    <property type="match status" value="1"/>
</dbReference>
<dbReference type="InterPro" id="IPR040079">
    <property type="entry name" value="Glutathione_S-Trfase"/>
</dbReference>
<dbReference type="PROSITE" id="PS50405">
    <property type="entry name" value="GST_CTER"/>
    <property type="match status" value="1"/>
</dbReference>
<dbReference type="PROSITE" id="PS50404">
    <property type="entry name" value="GST_NTER"/>
    <property type="match status" value="1"/>
</dbReference>
<dbReference type="Proteomes" id="UP001158576">
    <property type="component" value="Chromosome 2"/>
</dbReference>
<dbReference type="InterPro" id="IPR036249">
    <property type="entry name" value="Thioredoxin-like_sf"/>
</dbReference>
<evidence type="ECO:0000256" key="2">
    <source>
        <dbReference type="RuleBase" id="RU003494"/>
    </source>
</evidence>
<reference evidence="5 6" key="1">
    <citation type="submission" date="2021-04" db="EMBL/GenBank/DDBJ databases">
        <authorList>
            <person name="Bliznina A."/>
        </authorList>
    </citation>
    <scope>NUCLEOTIDE SEQUENCE [LARGE SCALE GENOMIC DNA]</scope>
</reference>
<accession>A0ABN7T642</accession>
<dbReference type="InterPro" id="IPR004045">
    <property type="entry name" value="Glutathione_S-Trfase_N"/>
</dbReference>
<evidence type="ECO:0000313" key="5">
    <source>
        <dbReference type="EMBL" id="CAG5112468.1"/>
    </source>
</evidence>
<proteinExistence type="inferred from homology"/>
<dbReference type="PANTHER" id="PTHR43969:SF9">
    <property type="entry name" value="GLUTATHIONE S TRANSFERASE D10, ISOFORM A-RELATED"/>
    <property type="match status" value="1"/>
</dbReference>
<dbReference type="InterPro" id="IPR010987">
    <property type="entry name" value="Glutathione-S-Trfase_C-like"/>
</dbReference>
<gene>
    <name evidence="5" type="ORF">OKIOD_LOCUS15448</name>
</gene>
<sequence length="227" mass="25414">MKVYGFLFSPPSRAVEITCKLAGVDYEFSSLNLMKGEHMNKDFLAINPRHCIPTIVDNGFTLWESRAILQFIVNQYAPKSTLYPAEPKARAKVDFWLNWDMGSMYSAIFAAVYPKLGFFPMPDDLPAKEAKLAEQIRFLDGSIQAGNFLTGKNITIADISIACGLTMPCLVNPKFLDDYENVKAWFGKVAALPEFAGIHGRFQEFVGQMMAAKAEEENNKSKVKTSF</sequence>
<organism evidence="5 6">
    <name type="scientific">Oikopleura dioica</name>
    <name type="common">Tunicate</name>
    <dbReference type="NCBI Taxonomy" id="34765"/>
    <lineage>
        <taxon>Eukaryota</taxon>
        <taxon>Metazoa</taxon>
        <taxon>Chordata</taxon>
        <taxon>Tunicata</taxon>
        <taxon>Appendicularia</taxon>
        <taxon>Copelata</taxon>
        <taxon>Oikopleuridae</taxon>
        <taxon>Oikopleura</taxon>
    </lineage>
</organism>
<feature type="domain" description="GST C-terminal" evidence="4">
    <location>
        <begin position="86"/>
        <end position="209"/>
    </location>
</feature>
<dbReference type="SFLD" id="SFLDS00019">
    <property type="entry name" value="Glutathione_Transferase_(cytos"/>
    <property type="match status" value="1"/>
</dbReference>
<comment type="subunit">
    <text evidence="1">Homodimer.</text>
</comment>